<feature type="region of interest" description="Disordered" evidence="1">
    <location>
        <begin position="1"/>
        <end position="60"/>
    </location>
</feature>
<reference evidence="3 4" key="1">
    <citation type="submission" date="2014-06" db="EMBL/GenBank/DDBJ databases">
        <authorList>
            <person name="Swart Estienne"/>
        </authorList>
    </citation>
    <scope>NUCLEOTIDE SEQUENCE [LARGE SCALE GENOMIC DNA]</scope>
    <source>
        <strain evidence="3 4">130c</strain>
    </source>
</reference>
<dbReference type="EMBL" id="CCKQ01002173">
    <property type="protein sequence ID" value="CDW73259.1"/>
    <property type="molecule type" value="Genomic_DNA"/>
</dbReference>
<feature type="compositionally biased region" description="Polar residues" evidence="1">
    <location>
        <begin position="21"/>
        <end position="40"/>
    </location>
</feature>
<proteinExistence type="predicted"/>
<dbReference type="SUPFAM" id="SSF52799">
    <property type="entry name" value="(Phosphotyrosine protein) phosphatases II"/>
    <property type="match status" value="1"/>
</dbReference>
<gene>
    <name evidence="3" type="primary">Contig462.g506</name>
    <name evidence="3" type="ORF">STYLEM_2235</name>
</gene>
<feature type="domain" description="Tyrosine specific protein phosphatases" evidence="2">
    <location>
        <begin position="144"/>
        <end position="201"/>
    </location>
</feature>
<dbReference type="InterPro" id="IPR029021">
    <property type="entry name" value="Prot-tyrosine_phosphatase-like"/>
</dbReference>
<dbReference type="OrthoDB" id="270189at2759"/>
<accession>A0A077ZUN6</accession>
<dbReference type="InterPro" id="IPR000387">
    <property type="entry name" value="Tyr_Pase_dom"/>
</dbReference>
<name>A0A077ZUN6_STYLE</name>
<feature type="compositionally biased region" description="Basic residues" evidence="1">
    <location>
        <begin position="46"/>
        <end position="55"/>
    </location>
</feature>
<dbReference type="Pfam" id="PF00782">
    <property type="entry name" value="DSPc"/>
    <property type="match status" value="1"/>
</dbReference>
<dbReference type="PROSITE" id="PS50056">
    <property type="entry name" value="TYR_PHOSPHATASE_2"/>
    <property type="match status" value="1"/>
</dbReference>
<organism evidence="3 4">
    <name type="scientific">Stylonychia lemnae</name>
    <name type="common">Ciliate</name>
    <dbReference type="NCBI Taxonomy" id="5949"/>
    <lineage>
        <taxon>Eukaryota</taxon>
        <taxon>Sar</taxon>
        <taxon>Alveolata</taxon>
        <taxon>Ciliophora</taxon>
        <taxon>Intramacronucleata</taxon>
        <taxon>Spirotrichea</taxon>
        <taxon>Stichotrichia</taxon>
        <taxon>Sporadotrichida</taxon>
        <taxon>Oxytrichidae</taxon>
        <taxon>Stylonychinae</taxon>
        <taxon>Stylonychia</taxon>
    </lineage>
</organism>
<dbReference type="PROSITE" id="PS00383">
    <property type="entry name" value="TYR_PHOSPHATASE_1"/>
    <property type="match status" value="1"/>
</dbReference>
<dbReference type="InterPro" id="IPR000340">
    <property type="entry name" value="Dual-sp_phosphatase_cat-dom"/>
</dbReference>
<protein>
    <submittedName>
        <fullName evidence="3">Dual specificity protein phosphatase</fullName>
    </submittedName>
</protein>
<dbReference type="InterPro" id="IPR016130">
    <property type="entry name" value="Tyr_Pase_AS"/>
</dbReference>
<feature type="compositionally biased region" description="Basic and acidic residues" evidence="1">
    <location>
        <begin position="1"/>
        <end position="11"/>
    </location>
</feature>
<dbReference type="InParanoid" id="A0A077ZUN6"/>
<evidence type="ECO:0000256" key="1">
    <source>
        <dbReference type="SAM" id="MobiDB-lite"/>
    </source>
</evidence>
<dbReference type="Proteomes" id="UP000039865">
    <property type="component" value="Unassembled WGS sequence"/>
</dbReference>
<evidence type="ECO:0000313" key="3">
    <source>
        <dbReference type="EMBL" id="CDW73259.1"/>
    </source>
</evidence>
<evidence type="ECO:0000259" key="2">
    <source>
        <dbReference type="PROSITE" id="PS50056"/>
    </source>
</evidence>
<dbReference type="Gene3D" id="3.90.190.10">
    <property type="entry name" value="Protein tyrosine phosphatase superfamily"/>
    <property type="match status" value="1"/>
</dbReference>
<keyword evidence="4" id="KW-1185">Reference proteome</keyword>
<sequence length="229" mass="26268">MEKLEDVEKQVTDISLDDESLASQTSKDQQPEFQTSQELTQQNQGKQRKQQKQQKPKKDSVEEINKLGFCPLGCSKITLWHKPAIADIKLLKELKGINLIVTLLYDKENPFPVIEECKNQDIENFRIPLKGASDATLKDPENIAMIVEKLTELFDKLTQKEYNVLIHCSAGVHRTGTIGYTLMRMNGLDQLQSHEALKQMREQTFLDVGENRMQIAEQNYIPLLLKNDL</sequence>
<dbReference type="AlphaFoldDB" id="A0A077ZUN6"/>
<evidence type="ECO:0000313" key="4">
    <source>
        <dbReference type="Proteomes" id="UP000039865"/>
    </source>
</evidence>